<evidence type="ECO:0000256" key="1">
    <source>
        <dbReference type="ARBA" id="ARBA00005854"/>
    </source>
</evidence>
<dbReference type="EMBL" id="JAUHTR010000007">
    <property type="protein sequence ID" value="MDN4525524.1"/>
    <property type="molecule type" value="Genomic_DNA"/>
</dbReference>
<evidence type="ECO:0000256" key="2">
    <source>
        <dbReference type="ARBA" id="ARBA00023002"/>
    </source>
</evidence>
<proteinExistence type="inferred from homology"/>
<dbReference type="GO" id="GO:0016740">
    <property type="term" value="F:transferase activity"/>
    <property type="evidence" value="ECO:0007669"/>
    <property type="project" value="UniProtKB-KW"/>
</dbReference>
<evidence type="ECO:0000256" key="3">
    <source>
        <dbReference type="RuleBase" id="RU003719"/>
    </source>
</evidence>
<dbReference type="InterPro" id="IPR029752">
    <property type="entry name" value="D-isomer_DH_CS1"/>
</dbReference>
<dbReference type="SUPFAM" id="SSF51735">
    <property type="entry name" value="NAD(P)-binding Rossmann-fold domains"/>
    <property type="match status" value="1"/>
</dbReference>
<dbReference type="Pfam" id="PF02826">
    <property type="entry name" value="2-Hacid_dh_C"/>
    <property type="match status" value="1"/>
</dbReference>
<dbReference type="PANTHER" id="PTHR10996:SF283">
    <property type="entry name" value="GLYOXYLATE_HYDROXYPYRUVATE REDUCTASE B"/>
    <property type="match status" value="1"/>
</dbReference>
<evidence type="ECO:0000313" key="7">
    <source>
        <dbReference type="Proteomes" id="UP001172721"/>
    </source>
</evidence>
<dbReference type="InterPro" id="IPR050223">
    <property type="entry name" value="D-isomer_2-hydroxyacid_DH"/>
</dbReference>
<dbReference type="InterPro" id="IPR029753">
    <property type="entry name" value="D-isomer_DH_CS"/>
</dbReference>
<dbReference type="PROSITE" id="PS00065">
    <property type="entry name" value="D_2_HYDROXYACID_DH_1"/>
    <property type="match status" value="1"/>
</dbReference>
<dbReference type="Gene3D" id="3.40.50.720">
    <property type="entry name" value="NAD(P)-binding Rossmann-like Domain"/>
    <property type="match status" value="2"/>
</dbReference>
<sequence>MKPYIFITRKIPETTMDELQKIAVVTMWEDEFKPVPRKRLLEEAAKATGLLTLLSDKIDEELMDQSPNLQVVANLAVGYDNIDVPYATKKGITICNTPDVLTDTTADLTFALLMATARRITEAAQYIKEGKWTGWAPLLLAGTDIHHKTLGIVGMGRIGEAVAKRAAGFNMNILYHNRSRKEEVERKLNLSYRSFEDVLKTSDYVVCLVPLTNETKDMFDENAFQTMKESAIFLNASRGGVVVEKALDKALTKGWIRGAGLDVFREEPIQADHFLLKHANLVALPHIGSATLETRMQMARLACKNIENVLQGLIPPAPVNG</sequence>
<keyword evidence="2 3" id="KW-0560">Oxidoreductase</keyword>
<dbReference type="SUPFAM" id="SSF52283">
    <property type="entry name" value="Formate/glycerate dehydrogenase catalytic domain-like"/>
    <property type="match status" value="1"/>
</dbReference>
<protein>
    <submittedName>
        <fullName evidence="6">D-glycerate dehydrogenase</fullName>
        <ecNumber evidence="6">1.1.1.-</ecNumber>
    </submittedName>
</protein>
<organism evidence="6 7">
    <name type="scientific">Fictibacillus fluitans</name>
    <dbReference type="NCBI Taxonomy" id="3058422"/>
    <lineage>
        <taxon>Bacteria</taxon>
        <taxon>Bacillati</taxon>
        <taxon>Bacillota</taxon>
        <taxon>Bacilli</taxon>
        <taxon>Bacillales</taxon>
        <taxon>Fictibacillaceae</taxon>
        <taxon>Fictibacillus</taxon>
    </lineage>
</organism>
<dbReference type="InterPro" id="IPR006140">
    <property type="entry name" value="D-isomer_DH_NAD-bd"/>
</dbReference>
<comment type="similarity">
    <text evidence="1 3">Belongs to the D-isomer specific 2-hydroxyacid dehydrogenase family.</text>
</comment>
<dbReference type="Proteomes" id="UP001172721">
    <property type="component" value="Unassembled WGS sequence"/>
</dbReference>
<dbReference type="PANTHER" id="PTHR10996">
    <property type="entry name" value="2-HYDROXYACID DEHYDROGENASE-RELATED"/>
    <property type="match status" value="1"/>
</dbReference>
<keyword evidence="6" id="KW-0808">Transferase</keyword>
<evidence type="ECO:0000259" key="5">
    <source>
        <dbReference type="Pfam" id="PF02826"/>
    </source>
</evidence>
<dbReference type="EC" id="1.1.1.-" evidence="6"/>
<feature type="domain" description="D-isomer specific 2-hydroxyacid dehydrogenase NAD-binding" evidence="5">
    <location>
        <begin position="110"/>
        <end position="288"/>
    </location>
</feature>
<accession>A0ABT8HXL6</accession>
<dbReference type="PROSITE" id="PS00671">
    <property type="entry name" value="D_2_HYDROXYACID_DH_3"/>
    <property type="match status" value="1"/>
</dbReference>
<gene>
    <name evidence="6" type="ORF">QYB97_13655</name>
</gene>
<dbReference type="CDD" id="cd05301">
    <property type="entry name" value="GDH"/>
    <property type="match status" value="1"/>
</dbReference>
<keyword evidence="7" id="KW-1185">Reference proteome</keyword>
<evidence type="ECO:0000313" key="6">
    <source>
        <dbReference type="EMBL" id="MDN4525524.1"/>
    </source>
</evidence>
<name>A0ABT8HXL6_9BACL</name>
<feature type="domain" description="D-isomer specific 2-hydroxyacid dehydrogenase catalytic" evidence="4">
    <location>
        <begin position="5"/>
        <end position="320"/>
    </location>
</feature>
<comment type="caution">
    <text evidence="6">The sequence shown here is derived from an EMBL/GenBank/DDBJ whole genome shotgun (WGS) entry which is preliminary data.</text>
</comment>
<dbReference type="RefSeq" id="WP_301166560.1">
    <property type="nucleotide sequence ID" value="NZ_JAUHTR010000007.1"/>
</dbReference>
<dbReference type="InterPro" id="IPR006139">
    <property type="entry name" value="D-isomer_2_OHA_DH_cat_dom"/>
</dbReference>
<dbReference type="GO" id="GO:0016491">
    <property type="term" value="F:oxidoreductase activity"/>
    <property type="evidence" value="ECO:0007669"/>
    <property type="project" value="UniProtKB-KW"/>
</dbReference>
<dbReference type="InterPro" id="IPR036291">
    <property type="entry name" value="NAD(P)-bd_dom_sf"/>
</dbReference>
<dbReference type="Pfam" id="PF00389">
    <property type="entry name" value="2-Hacid_dh"/>
    <property type="match status" value="1"/>
</dbReference>
<reference evidence="6" key="1">
    <citation type="submission" date="2023-07" db="EMBL/GenBank/DDBJ databases">
        <title>Fictibacillus sp. isolated from freshwater pond.</title>
        <authorList>
            <person name="Kirdat K."/>
            <person name="Bhat A."/>
            <person name="Mourya A."/>
            <person name="Yadav A."/>
        </authorList>
    </citation>
    <scope>NUCLEOTIDE SEQUENCE</scope>
    <source>
        <strain evidence="6">NE201</strain>
    </source>
</reference>
<evidence type="ECO:0000259" key="4">
    <source>
        <dbReference type="Pfam" id="PF00389"/>
    </source>
</evidence>